<dbReference type="Proteomes" id="UP001225134">
    <property type="component" value="Unassembled WGS sequence"/>
</dbReference>
<sequence>MKELVASIAKLLKANYPSYDIIVDDLKEDFQKAIKLIVYTQSKLLVDNRYQVDTLVLIDIYSEDILECMGMSDDLKMLLEFLPHKGLILKGYNYSFKAEGLGSSKKTFNSKQAKFTVCNASINYSWIEYRDKDKVPTMQELKKKVGMNGKYI</sequence>
<dbReference type="Pfam" id="PF20765">
    <property type="entry name" value="Phage_tail_terminator_8"/>
    <property type="match status" value="1"/>
</dbReference>
<comment type="caution">
    <text evidence="1">The sequence shown here is derived from an EMBL/GenBank/DDBJ whole genome shotgun (WGS) entry which is preliminary data.</text>
</comment>
<protein>
    <submittedName>
        <fullName evidence="1">Uncharacterized protein</fullName>
    </submittedName>
</protein>
<gene>
    <name evidence="1" type="ORF">QQA45_04840</name>
</gene>
<dbReference type="RefSeq" id="WP_285153092.1">
    <property type="nucleotide sequence ID" value="NZ_JASSPP010000007.1"/>
</dbReference>
<reference evidence="1 2" key="1">
    <citation type="submission" date="2023-06" db="EMBL/GenBank/DDBJ databases">
        <title>Antibody response to the Sneathia vaginalis cytopathogenic toxin A during pregnancy.</title>
        <authorList>
            <person name="Mccoy Z.T."/>
            <person name="Serrano M.G."/>
            <person name="Spaine K."/>
            <person name="Edwards D.J."/>
            <person name="Buck G.A."/>
            <person name="Jefferson K."/>
        </authorList>
    </citation>
    <scope>NUCLEOTIDE SEQUENCE [LARGE SCALE GENOMIC DNA]</scope>
    <source>
        <strain evidence="1 2">CCUG 42621</strain>
    </source>
</reference>
<name>A0ABT7HM28_9FUSO</name>
<evidence type="ECO:0000313" key="2">
    <source>
        <dbReference type="Proteomes" id="UP001225134"/>
    </source>
</evidence>
<proteinExistence type="predicted"/>
<dbReference type="EMBL" id="JASSPP010000007">
    <property type="protein sequence ID" value="MDK9580841.1"/>
    <property type="molecule type" value="Genomic_DNA"/>
</dbReference>
<evidence type="ECO:0000313" key="1">
    <source>
        <dbReference type="EMBL" id="MDK9580841.1"/>
    </source>
</evidence>
<organism evidence="1 2">
    <name type="scientific">Sneathia sanguinegens</name>
    <dbReference type="NCBI Taxonomy" id="40543"/>
    <lineage>
        <taxon>Bacteria</taxon>
        <taxon>Fusobacteriati</taxon>
        <taxon>Fusobacteriota</taxon>
        <taxon>Fusobacteriia</taxon>
        <taxon>Fusobacteriales</taxon>
        <taxon>Leptotrichiaceae</taxon>
        <taxon>Sneathia</taxon>
    </lineage>
</organism>
<dbReference type="InterPro" id="IPR049254">
    <property type="entry name" value="Phage_tail_terminator"/>
</dbReference>
<keyword evidence="2" id="KW-1185">Reference proteome</keyword>
<accession>A0ABT7HM28</accession>